<keyword evidence="4" id="KW-0949">S-adenosyl-L-methionine</keyword>
<dbReference type="GO" id="GO:0003723">
    <property type="term" value="F:RNA binding"/>
    <property type="evidence" value="ECO:0007669"/>
    <property type="project" value="InterPro"/>
</dbReference>
<dbReference type="InterPro" id="IPR029028">
    <property type="entry name" value="Alpha/beta_knot_MTases"/>
</dbReference>
<organism evidence="6 7">
    <name type="scientific">Celerinatantimonas diazotrophica</name>
    <dbReference type="NCBI Taxonomy" id="412034"/>
    <lineage>
        <taxon>Bacteria</taxon>
        <taxon>Pseudomonadati</taxon>
        <taxon>Pseudomonadota</taxon>
        <taxon>Gammaproteobacteria</taxon>
        <taxon>Celerinatantimonadaceae</taxon>
        <taxon>Celerinatantimonas</taxon>
    </lineage>
</organism>
<comment type="similarity">
    <text evidence="1">Belongs to the class IV-like SAM-binding methyltransferase superfamily. RNA methyltransferase TrmH family.</text>
</comment>
<evidence type="ECO:0000259" key="5">
    <source>
        <dbReference type="Pfam" id="PF00588"/>
    </source>
</evidence>
<sequence>MVSSSAFASIGLVNPKSPENVGSVLRAAGCYGASSVFYTGERYYRASRYVTDTKKMHTRIPTLGVDDLREVLPKGATPVAIELLRSAKPLPAFVHPKKAFYIFGPEDGSIDKKLVNWCQEVVYIPTQGCMNLAATVNVVLYDRFCKQAMVNPYADMWTEQAVSS</sequence>
<accession>A0A4R1K4Q6</accession>
<dbReference type="PANTHER" id="PTHR42786:SF6">
    <property type="entry name" value="TRNA_RRNA METHYLTRANSFERASE SPOU TYPE DOMAIN-CONTAINING PROTEIN"/>
    <property type="match status" value="1"/>
</dbReference>
<gene>
    <name evidence="6" type="ORF">EV690_1280</name>
</gene>
<evidence type="ECO:0000313" key="6">
    <source>
        <dbReference type="EMBL" id="TCK59112.1"/>
    </source>
</evidence>
<comment type="caution">
    <text evidence="6">The sequence shown here is derived from an EMBL/GenBank/DDBJ whole genome shotgun (WGS) entry which is preliminary data.</text>
</comment>
<evidence type="ECO:0000256" key="1">
    <source>
        <dbReference type="ARBA" id="ARBA00007228"/>
    </source>
</evidence>
<evidence type="ECO:0000256" key="3">
    <source>
        <dbReference type="ARBA" id="ARBA00022679"/>
    </source>
</evidence>
<dbReference type="GO" id="GO:0008173">
    <property type="term" value="F:RNA methyltransferase activity"/>
    <property type="evidence" value="ECO:0007669"/>
    <property type="project" value="InterPro"/>
</dbReference>
<dbReference type="GO" id="GO:0005829">
    <property type="term" value="C:cytosol"/>
    <property type="evidence" value="ECO:0007669"/>
    <property type="project" value="TreeGrafter"/>
</dbReference>
<dbReference type="Pfam" id="PF00588">
    <property type="entry name" value="SpoU_methylase"/>
    <property type="match status" value="1"/>
</dbReference>
<keyword evidence="7" id="KW-1185">Reference proteome</keyword>
<dbReference type="AlphaFoldDB" id="A0A4R1K4Q6"/>
<evidence type="ECO:0000256" key="4">
    <source>
        <dbReference type="ARBA" id="ARBA00022691"/>
    </source>
</evidence>
<keyword evidence="3" id="KW-0808">Transferase</keyword>
<dbReference type="GO" id="GO:0002128">
    <property type="term" value="P:tRNA nucleoside ribose methylation"/>
    <property type="evidence" value="ECO:0007669"/>
    <property type="project" value="TreeGrafter"/>
</dbReference>
<dbReference type="SUPFAM" id="SSF75217">
    <property type="entry name" value="alpha/beta knot"/>
    <property type="match status" value="1"/>
</dbReference>
<dbReference type="InterPro" id="IPR029026">
    <property type="entry name" value="tRNA_m1G_MTases_N"/>
</dbReference>
<feature type="domain" description="tRNA/rRNA methyltransferase SpoU type" evidence="5">
    <location>
        <begin position="10"/>
        <end position="141"/>
    </location>
</feature>
<dbReference type="EMBL" id="SMGD01000011">
    <property type="protein sequence ID" value="TCK59112.1"/>
    <property type="molecule type" value="Genomic_DNA"/>
</dbReference>
<reference evidence="6 7" key="1">
    <citation type="submission" date="2019-03" db="EMBL/GenBank/DDBJ databases">
        <title>Genomic Encyclopedia of Type Strains, Phase IV (KMG-IV): sequencing the most valuable type-strain genomes for metagenomic binning, comparative biology and taxonomic classification.</title>
        <authorList>
            <person name="Goeker M."/>
        </authorList>
    </citation>
    <scope>NUCLEOTIDE SEQUENCE [LARGE SCALE GENOMIC DNA]</scope>
    <source>
        <strain evidence="6 7">DSM 18577</strain>
    </source>
</reference>
<protein>
    <submittedName>
        <fullName evidence="6">tRNA(Leu) C34 or U34 (Ribose-2'-O)-methylase TrmL</fullName>
    </submittedName>
</protein>
<dbReference type="PANTHER" id="PTHR42786">
    <property type="entry name" value="TRNA/RRNA METHYLTRANSFERASE"/>
    <property type="match status" value="1"/>
</dbReference>
<dbReference type="Gene3D" id="3.40.1280.10">
    <property type="match status" value="1"/>
</dbReference>
<dbReference type="RefSeq" id="WP_131912082.1">
    <property type="nucleotide sequence ID" value="NZ_OU594967.1"/>
</dbReference>
<dbReference type="CDD" id="cd18098">
    <property type="entry name" value="SpoU-like"/>
    <property type="match status" value="1"/>
</dbReference>
<dbReference type="InterPro" id="IPR001537">
    <property type="entry name" value="SpoU_MeTrfase"/>
</dbReference>
<dbReference type="InterPro" id="IPR004384">
    <property type="entry name" value="RNA_MeTrfase_TrmJ/LasT"/>
</dbReference>
<evidence type="ECO:0000313" key="7">
    <source>
        <dbReference type="Proteomes" id="UP000295565"/>
    </source>
</evidence>
<proteinExistence type="inferred from homology"/>
<dbReference type="Proteomes" id="UP000295565">
    <property type="component" value="Unassembled WGS sequence"/>
</dbReference>
<name>A0A4R1K4Q6_9GAMM</name>
<dbReference type="OrthoDB" id="4578643at2"/>
<evidence type="ECO:0000256" key="2">
    <source>
        <dbReference type="ARBA" id="ARBA00022603"/>
    </source>
</evidence>
<keyword evidence="2 6" id="KW-0489">Methyltransferase</keyword>